<feature type="domain" description="Protein kinase" evidence="5">
    <location>
        <begin position="4"/>
        <end position="262"/>
    </location>
</feature>
<dbReference type="InterPro" id="IPR011009">
    <property type="entry name" value="Kinase-like_dom_sf"/>
</dbReference>
<evidence type="ECO:0000256" key="4">
    <source>
        <dbReference type="ARBA" id="ARBA00022840"/>
    </source>
</evidence>
<reference evidence="6 7" key="1">
    <citation type="submission" date="2017-01" db="EMBL/GenBank/DDBJ databases">
        <title>Genome Sequencing of a Marine Spirillum, Oceanospirillum multiglobuliferum ATCC 33336, from Japan.</title>
        <authorList>
            <person name="Carney J.G."/>
            <person name="Trachtenberg A.M."/>
            <person name="Rheaume B.A."/>
            <person name="Linnane J.D."/>
            <person name="Pitts N.L."/>
            <person name="Mykles D.L."/>
            <person name="Maclea K.S."/>
        </authorList>
    </citation>
    <scope>NUCLEOTIDE SEQUENCE [LARGE SCALE GENOMIC DNA]</scope>
    <source>
        <strain evidence="6 7">ATCC 33336</strain>
    </source>
</reference>
<dbReference type="SUPFAM" id="SSF56112">
    <property type="entry name" value="Protein kinase-like (PK-like)"/>
    <property type="match status" value="1"/>
</dbReference>
<evidence type="ECO:0000256" key="1">
    <source>
        <dbReference type="ARBA" id="ARBA00022679"/>
    </source>
</evidence>
<evidence type="ECO:0000256" key="3">
    <source>
        <dbReference type="ARBA" id="ARBA00022777"/>
    </source>
</evidence>
<dbReference type="PANTHER" id="PTHR24348:SF22">
    <property type="entry name" value="NON-SPECIFIC SERINE_THREONINE PROTEIN KINASE"/>
    <property type="match status" value="1"/>
</dbReference>
<dbReference type="InterPro" id="IPR008271">
    <property type="entry name" value="Ser/Thr_kinase_AS"/>
</dbReference>
<dbReference type="OrthoDB" id="9801841at2"/>
<evidence type="ECO:0000259" key="5">
    <source>
        <dbReference type="PROSITE" id="PS50011"/>
    </source>
</evidence>
<keyword evidence="7" id="KW-1185">Reference proteome</keyword>
<accession>A0A1T4MGK5</accession>
<comment type="caution">
    <text evidence="6">The sequence shown here is derived from an EMBL/GenBank/DDBJ whole genome shotgun (WGS) entry which is preliminary data.</text>
</comment>
<dbReference type="AlphaFoldDB" id="A0A1T4MGK5"/>
<dbReference type="STRING" id="64969.SAMN02745127_00764"/>
<gene>
    <name evidence="6" type="ORF">BTE48_00960</name>
</gene>
<proteinExistence type="predicted"/>
<protein>
    <recommendedName>
        <fullName evidence="5">Protein kinase domain-containing protein</fullName>
    </recommendedName>
</protein>
<keyword evidence="3" id="KW-0418">Kinase</keyword>
<dbReference type="GO" id="GO:0005524">
    <property type="term" value="F:ATP binding"/>
    <property type="evidence" value="ECO:0007669"/>
    <property type="project" value="UniProtKB-KW"/>
</dbReference>
<dbReference type="GO" id="GO:0005829">
    <property type="term" value="C:cytosol"/>
    <property type="evidence" value="ECO:0007669"/>
    <property type="project" value="TreeGrafter"/>
</dbReference>
<dbReference type="InterPro" id="IPR045269">
    <property type="entry name" value="Atg1-like"/>
</dbReference>
<dbReference type="PANTHER" id="PTHR24348">
    <property type="entry name" value="SERINE/THREONINE-PROTEIN KINASE UNC-51-RELATED"/>
    <property type="match status" value="1"/>
</dbReference>
<dbReference type="Pfam" id="PF00069">
    <property type="entry name" value="Pkinase"/>
    <property type="match status" value="1"/>
</dbReference>
<dbReference type="GO" id="GO:0000407">
    <property type="term" value="C:phagophore assembly site"/>
    <property type="evidence" value="ECO:0007669"/>
    <property type="project" value="TreeGrafter"/>
</dbReference>
<dbReference type="Gene3D" id="1.10.510.10">
    <property type="entry name" value="Transferase(Phosphotransferase) domain 1"/>
    <property type="match status" value="1"/>
</dbReference>
<dbReference type="RefSeq" id="WP_078744372.1">
    <property type="nucleotide sequence ID" value="NZ_FUXG01000004.1"/>
</dbReference>
<dbReference type="CDD" id="cd14014">
    <property type="entry name" value="STKc_PknB_like"/>
    <property type="match status" value="1"/>
</dbReference>
<name>A0A1T4MGK5_9GAMM</name>
<evidence type="ECO:0000313" key="7">
    <source>
        <dbReference type="Proteomes" id="UP000191418"/>
    </source>
</evidence>
<organism evidence="6 7">
    <name type="scientific">Oceanospirillum multiglobuliferum</name>
    <dbReference type="NCBI Taxonomy" id="64969"/>
    <lineage>
        <taxon>Bacteria</taxon>
        <taxon>Pseudomonadati</taxon>
        <taxon>Pseudomonadota</taxon>
        <taxon>Gammaproteobacteria</taxon>
        <taxon>Oceanospirillales</taxon>
        <taxon>Oceanospirillaceae</taxon>
        <taxon>Oceanospirillum</taxon>
    </lineage>
</organism>
<dbReference type="GO" id="GO:0004674">
    <property type="term" value="F:protein serine/threonine kinase activity"/>
    <property type="evidence" value="ECO:0007669"/>
    <property type="project" value="InterPro"/>
</dbReference>
<dbReference type="Proteomes" id="UP000191418">
    <property type="component" value="Unassembled WGS sequence"/>
</dbReference>
<evidence type="ECO:0000256" key="2">
    <source>
        <dbReference type="ARBA" id="ARBA00022741"/>
    </source>
</evidence>
<keyword evidence="4" id="KW-0067">ATP-binding</keyword>
<keyword evidence="2" id="KW-0547">Nucleotide-binding</keyword>
<sequence>MNRYIFEKKIATGAGTELNLCSINHKTGVYVVVKQLIDKNDIDNIETELEALTSISSHPNIIKLIDGFIFKDNGFLVYEYYPLGDLFHYIKKNGPFTESQAVSLLAQITNALQHARNHGFFHCDLKPENILIKTPKDFILADWDLARHSHQLKISMHYGSSLAMAPEVILGQLHENSDIYSLGCLMHYCLFGKRAYGLTSTSFPHENIFAHLEKNYEIPSGKCGVNLSTLIRSMMVKNPNHRATLADVMSYLSGRVEPEPLTLCDIYESVPEMIEPAYAQACREKSLSRIQKYQKNSDNRSQSLILAHELILSYLGDKESQHILASKYVTHPLLQGASDRSSIWYSRASQP</sequence>
<dbReference type="GO" id="GO:0005776">
    <property type="term" value="C:autophagosome"/>
    <property type="evidence" value="ECO:0007669"/>
    <property type="project" value="TreeGrafter"/>
</dbReference>
<dbReference type="SMART" id="SM00220">
    <property type="entry name" value="S_TKc"/>
    <property type="match status" value="1"/>
</dbReference>
<evidence type="ECO:0000313" key="6">
    <source>
        <dbReference type="EMBL" id="OPX57032.1"/>
    </source>
</evidence>
<dbReference type="GO" id="GO:0016020">
    <property type="term" value="C:membrane"/>
    <property type="evidence" value="ECO:0007669"/>
    <property type="project" value="TreeGrafter"/>
</dbReference>
<dbReference type="InterPro" id="IPR000719">
    <property type="entry name" value="Prot_kinase_dom"/>
</dbReference>
<dbReference type="PROSITE" id="PS50011">
    <property type="entry name" value="PROTEIN_KINASE_DOM"/>
    <property type="match status" value="1"/>
</dbReference>
<keyword evidence="1" id="KW-0808">Transferase</keyword>
<dbReference type="PROSITE" id="PS00108">
    <property type="entry name" value="PROTEIN_KINASE_ST"/>
    <property type="match status" value="1"/>
</dbReference>
<dbReference type="EMBL" id="MTSM01000001">
    <property type="protein sequence ID" value="OPX57032.1"/>
    <property type="molecule type" value="Genomic_DNA"/>
</dbReference>